<dbReference type="PANTHER" id="PTHR47506">
    <property type="entry name" value="TRANSCRIPTIONAL REGULATORY PROTEIN"/>
    <property type="match status" value="1"/>
</dbReference>
<evidence type="ECO:0000313" key="1">
    <source>
        <dbReference type="EMBL" id="ASO20503.1"/>
    </source>
</evidence>
<dbReference type="Pfam" id="PF16925">
    <property type="entry name" value="TetR_C_13"/>
    <property type="match status" value="1"/>
</dbReference>
<dbReference type="PANTHER" id="PTHR47506:SF1">
    <property type="entry name" value="HTH-TYPE TRANSCRIPTIONAL REGULATOR YJDC"/>
    <property type="match status" value="1"/>
</dbReference>
<sequence length="206" mass="22195">MAATRGRPRAFDREAALAAATRLFWRHGYEATSIGALTEAMNIRPPSLYAAFGDKKTLFEEVVTTYRRTRGAFMLRALDEEPDVRTGIARMLREAAVEYTDPTVPPGCLVISGAANCSPANADVAARLRELRDANLAVFEQRLGHAVAVGELPDDTDVSTLASYLAAVIQGMSQRARDGATTRELTALAETAMLAVPGRVDEPADD</sequence>
<dbReference type="EMBL" id="CP022521">
    <property type="protein sequence ID" value="ASO20503.1"/>
    <property type="molecule type" value="Genomic_DNA"/>
</dbReference>
<dbReference type="InterPro" id="IPR001647">
    <property type="entry name" value="HTH_TetR"/>
</dbReference>
<proteinExistence type="predicted"/>
<reference evidence="1 2" key="1">
    <citation type="submission" date="2017-07" db="EMBL/GenBank/DDBJ databases">
        <title>Complete genome sequence of Actinoalloteichus hoggarensis DSM 45943, type strain of Actinoalloteichus hoggarensis.</title>
        <authorList>
            <person name="Ruckert C."/>
            <person name="Nouioui I."/>
            <person name="Willmese J."/>
            <person name="van Wezel G."/>
            <person name="Klenk H.-P."/>
            <person name="Kalinowski J."/>
            <person name="Zotchev S.B."/>
        </authorList>
    </citation>
    <scope>NUCLEOTIDE SEQUENCE [LARGE SCALE GENOMIC DNA]</scope>
    <source>
        <strain evidence="1 2">DSM 45943</strain>
    </source>
</reference>
<dbReference type="Gene3D" id="1.10.357.10">
    <property type="entry name" value="Tetracycline Repressor, domain 2"/>
    <property type="match status" value="1"/>
</dbReference>
<dbReference type="RefSeq" id="WP_093941814.1">
    <property type="nucleotide sequence ID" value="NZ_CP022521.1"/>
</dbReference>
<accession>A0A221W477</accession>
<dbReference type="Pfam" id="PF00440">
    <property type="entry name" value="TetR_N"/>
    <property type="match status" value="1"/>
</dbReference>
<organism evidence="1 2">
    <name type="scientific">Actinoalloteichus hoggarensis</name>
    <dbReference type="NCBI Taxonomy" id="1470176"/>
    <lineage>
        <taxon>Bacteria</taxon>
        <taxon>Bacillati</taxon>
        <taxon>Actinomycetota</taxon>
        <taxon>Actinomycetes</taxon>
        <taxon>Pseudonocardiales</taxon>
        <taxon>Pseudonocardiaceae</taxon>
        <taxon>Actinoalloteichus</taxon>
    </lineage>
</organism>
<dbReference type="SUPFAM" id="SSF46689">
    <property type="entry name" value="Homeodomain-like"/>
    <property type="match status" value="1"/>
</dbReference>
<dbReference type="InterPro" id="IPR036271">
    <property type="entry name" value="Tet_transcr_reg_TetR-rel_C_sf"/>
</dbReference>
<dbReference type="PROSITE" id="PS50977">
    <property type="entry name" value="HTH_TETR_2"/>
    <property type="match status" value="1"/>
</dbReference>
<gene>
    <name evidence="1" type="primary">comR1</name>
    <name evidence="1" type="ORF">AHOG_14305</name>
</gene>
<dbReference type="GO" id="GO:0003677">
    <property type="term" value="F:DNA binding"/>
    <property type="evidence" value="ECO:0007669"/>
    <property type="project" value="UniProtKB-UniRule"/>
</dbReference>
<protein>
    <submittedName>
        <fullName evidence="1">HTH-type transcriptional repressor ComR</fullName>
    </submittedName>
</protein>
<dbReference type="Gene3D" id="1.10.10.60">
    <property type="entry name" value="Homeodomain-like"/>
    <property type="match status" value="1"/>
</dbReference>
<dbReference type="Proteomes" id="UP000204221">
    <property type="component" value="Chromosome"/>
</dbReference>
<dbReference type="InterPro" id="IPR011075">
    <property type="entry name" value="TetR_C"/>
</dbReference>
<dbReference type="InterPro" id="IPR009057">
    <property type="entry name" value="Homeodomain-like_sf"/>
</dbReference>
<dbReference type="SUPFAM" id="SSF48498">
    <property type="entry name" value="Tetracyclin repressor-like, C-terminal domain"/>
    <property type="match status" value="1"/>
</dbReference>
<dbReference type="AlphaFoldDB" id="A0A221W477"/>
<name>A0A221W477_9PSEU</name>
<evidence type="ECO:0000313" key="2">
    <source>
        <dbReference type="Proteomes" id="UP000204221"/>
    </source>
</evidence>
<keyword evidence="2" id="KW-1185">Reference proteome</keyword>
<dbReference type="KEGG" id="ahg:AHOG_14305"/>
<dbReference type="OrthoDB" id="9805134at2"/>